<evidence type="ECO:0000256" key="3">
    <source>
        <dbReference type="ARBA" id="ARBA00023002"/>
    </source>
</evidence>
<accession>A0A2Z3JC97</accession>
<feature type="domain" description="Pyrrolo-quinoline quinone repeat" evidence="6">
    <location>
        <begin position="423"/>
        <end position="512"/>
    </location>
</feature>
<evidence type="ECO:0000256" key="1">
    <source>
        <dbReference type="ARBA" id="ARBA00001931"/>
    </source>
</evidence>
<feature type="chain" id="PRO_5016303308" evidence="4">
    <location>
        <begin position="22"/>
        <end position="527"/>
    </location>
</feature>
<feature type="domain" description="Pyrrolo-quinoline quinone repeat" evidence="5">
    <location>
        <begin position="40"/>
        <end position="329"/>
    </location>
</feature>
<dbReference type="EMBL" id="CP029494">
    <property type="protein sequence ID" value="AWN22662.1"/>
    <property type="molecule type" value="Genomic_DNA"/>
</dbReference>
<feature type="signal peptide" evidence="4">
    <location>
        <begin position="1"/>
        <end position="21"/>
    </location>
</feature>
<protein>
    <submittedName>
        <fullName evidence="7">Pyrrolo-quinoline quinone</fullName>
    </submittedName>
</protein>
<evidence type="ECO:0000259" key="5">
    <source>
        <dbReference type="Pfam" id="PF01011"/>
    </source>
</evidence>
<reference evidence="7 8" key="1">
    <citation type="submission" date="2018-05" db="EMBL/GenBank/DDBJ databases">
        <title>Complete Genome Sequence of Deinococcus sp. strain 17bor-2.</title>
        <authorList>
            <person name="Srinivasan S."/>
        </authorList>
    </citation>
    <scope>NUCLEOTIDE SEQUENCE [LARGE SCALE GENOMIC DNA]</scope>
    <source>
        <strain evidence="7 8">17bor-2</strain>
    </source>
</reference>
<evidence type="ECO:0000313" key="7">
    <source>
        <dbReference type="EMBL" id="AWN22662.1"/>
    </source>
</evidence>
<organism evidence="7 8">
    <name type="scientific">Deinococcus irradiatisoli</name>
    <dbReference type="NCBI Taxonomy" id="2202254"/>
    <lineage>
        <taxon>Bacteria</taxon>
        <taxon>Thermotogati</taxon>
        <taxon>Deinococcota</taxon>
        <taxon>Deinococci</taxon>
        <taxon>Deinococcales</taxon>
        <taxon>Deinococcaceae</taxon>
        <taxon>Deinococcus</taxon>
    </lineage>
</organism>
<dbReference type="PANTHER" id="PTHR32303">
    <property type="entry name" value="QUINOPROTEIN ALCOHOL DEHYDROGENASE (CYTOCHROME C)"/>
    <property type="match status" value="1"/>
</dbReference>
<evidence type="ECO:0000256" key="2">
    <source>
        <dbReference type="ARBA" id="ARBA00008156"/>
    </source>
</evidence>
<keyword evidence="8" id="KW-1185">Reference proteome</keyword>
<dbReference type="SUPFAM" id="SSF50998">
    <property type="entry name" value="Quinoprotein alcohol dehydrogenase-like"/>
    <property type="match status" value="1"/>
</dbReference>
<dbReference type="InterPro" id="IPR002372">
    <property type="entry name" value="PQQ_rpt_dom"/>
</dbReference>
<dbReference type="OrthoDB" id="9794322at2"/>
<dbReference type="SMART" id="SM00564">
    <property type="entry name" value="PQQ"/>
    <property type="match status" value="5"/>
</dbReference>
<proteinExistence type="inferred from homology"/>
<evidence type="ECO:0000256" key="4">
    <source>
        <dbReference type="SAM" id="SignalP"/>
    </source>
</evidence>
<evidence type="ECO:0000259" key="6">
    <source>
        <dbReference type="Pfam" id="PF13360"/>
    </source>
</evidence>
<dbReference type="Proteomes" id="UP000245368">
    <property type="component" value="Chromosome"/>
</dbReference>
<dbReference type="Pfam" id="PF01011">
    <property type="entry name" value="PQQ"/>
    <property type="match status" value="1"/>
</dbReference>
<dbReference type="Pfam" id="PF13360">
    <property type="entry name" value="PQQ_2"/>
    <property type="match status" value="1"/>
</dbReference>
<dbReference type="InterPro" id="IPR018391">
    <property type="entry name" value="PQQ_b-propeller_rpt"/>
</dbReference>
<dbReference type="InterPro" id="IPR011047">
    <property type="entry name" value="Quinoprotein_ADH-like_sf"/>
</dbReference>
<keyword evidence="4" id="KW-0732">Signal</keyword>
<gene>
    <name evidence="7" type="ORF">DKM44_04950</name>
</gene>
<comment type="cofactor">
    <cofactor evidence="1">
        <name>pyrroloquinoline quinone</name>
        <dbReference type="ChEBI" id="CHEBI:58442"/>
    </cofactor>
</comment>
<dbReference type="GO" id="GO:0016491">
    <property type="term" value="F:oxidoreductase activity"/>
    <property type="evidence" value="ECO:0007669"/>
    <property type="project" value="UniProtKB-KW"/>
</dbReference>
<evidence type="ECO:0000313" key="8">
    <source>
        <dbReference type="Proteomes" id="UP000245368"/>
    </source>
</evidence>
<keyword evidence="3" id="KW-0560">Oxidoreductase</keyword>
<dbReference type="KEGG" id="dez:DKM44_04950"/>
<dbReference type="AlphaFoldDB" id="A0A2Z3JC97"/>
<dbReference type="Gene3D" id="2.140.10.10">
    <property type="entry name" value="Quinoprotein alcohol dehydrogenase-like superfamily"/>
    <property type="match status" value="1"/>
</dbReference>
<sequence>MFMKITSLALLTALMCGSALAVQGPSQAELNNADMATDSWLMFNKGYMGQRYSPLNQINNSNVANLKRVCTFDTGDDGSFQATPQIYKGVAFIAQANRSFAIDASNCKLLWTNKYKPTGPEVLNTSRGFAIADGVLYRGTGDAHLLAIDAGTGKTLWDKQVADSASGFFTSSAPIAWNGMVFIGEAGADWGIKARMYAYDAKTGEKMWTFDMIPTGNQAGAETWEKADSTSTGGGSMWTSYTMDVDKGLLYISVGNPAPDFAYQYRPGANLFTDSVVVLDAKTGKLDHYYQQIANDSKDYDTAAAPVLYDINGTKHIAVANKAGYLFGYNEADKTQTFKQATIKVMNQEKNPTSEGLPICPNYSAGTQWNGPAFKPGANMIVLNTVDWCGTVKLGEVRLIKGQLFFGGAMALNPVSEAIGTTVAYDGSTGRELWRYALPGTRVVAGVTTTGGNLVFSGDAAGNMYALDSATGKELFKTNIDKAPIGGGVATYTVGGKQYVAVAAGNSSKGLNGAKNVTGRVAIFTLQ</sequence>
<comment type="similarity">
    <text evidence="2">Belongs to the bacterial PQQ dehydrogenase family.</text>
</comment>
<name>A0A2Z3JC97_9DEIO</name>